<dbReference type="InParanoid" id="F6XPF5"/>
<dbReference type="SMART" id="SM00034">
    <property type="entry name" value="CLECT"/>
    <property type="match status" value="1"/>
</dbReference>
<dbReference type="InterPro" id="IPR016186">
    <property type="entry name" value="C-type_lectin-like/link_sf"/>
</dbReference>
<accession>F6XPF5</accession>
<reference evidence="2" key="3">
    <citation type="submission" date="2025-09" db="UniProtKB">
        <authorList>
            <consortium name="Ensembl"/>
        </authorList>
    </citation>
    <scope>IDENTIFICATION</scope>
</reference>
<name>F6XPF5_CIOIN</name>
<dbReference type="GO" id="GO:0009897">
    <property type="term" value="C:external side of plasma membrane"/>
    <property type="evidence" value="ECO:0000318"/>
    <property type="project" value="GO_Central"/>
</dbReference>
<dbReference type="Ensembl" id="ENSCINT00000005479.3">
    <property type="protein sequence ID" value="ENSCINP00000005479.3"/>
    <property type="gene ID" value="ENSCING00000002689.3"/>
</dbReference>
<dbReference type="HOGENOM" id="CLU_1660092_0_0_1"/>
<reference evidence="2" key="2">
    <citation type="submission" date="2025-08" db="UniProtKB">
        <authorList>
            <consortium name="Ensembl"/>
        </authorList>
    </citation>
    <scope>IDENTIFICATION</scope>
</reference>
<dbReference type="Pfam" id="PF00059">
    <property type="entry name" value="Lectin_C"/>
    <property type="match status" value="1"/>
</dbReference>
<keyword evidence="3" id="KW-1185">Reference proteome</keyword>
<evidence type="ECO:0000313" key="3">
    <source>
        <dbReference type="Proteomes" id="UP000008144"/>
    </source>
</evidence>
<dbReference type="PANTHER" id="PTHR22801">
    <property type="entry name" value="LITHOSTATHINE"/>
    <property type="match status" value="1"/>
</dbReference>
<feature type="domain" description="C-type lectin" evidence="1">
    <location>
        <begin position="15"/>
        <end position="154"/>
    </location>
</feature>
<dbReference type="InterPro" id="IPR001304">
    <property type="entry name" value="C-type_lectin-like"/>
</dbReference>
<proteinExistence type="predicted"/>
<dbReference type="GO" id="GO:0030246">
    <property type="term" value="F:carbohydrate binding"/>
    <property type="evidence" value="ECO:0000318"/>
    <property type="project" value="GO_Central"/>
</dbReference>
<dbReference type="PANTHER" id="PTHR22801:SF63">
    <property type="entry name" value="C-TYPE LECTIN DOMAIN-CONTAINING PROTEIN"/>
    <property type="match status" value="1"/>
</dbReference>
<dbReference type="Proteomes" id="UP000008144">
    <property type="component" value="Unassembled WGS sequence"/>
</dbReference>
<organism evidence="2 3">
    <name type="scientific">Ciona intestinalis</name>
    <name type="common">Transparent sea squirt</name>
    <name type="synonym">Ascidia intestinalis</name>
    <dbReference type="NCBI Taxonomy" id="7719"/>
    <lineage>
        <taxon>Eukaryota</taxon>
        <taxon>Metazoa</taxon>
        <taxon>Chordata</taxon>
        <taxon>Tunicata</taxon>
        <taxon>Ascidiacea</taxon>
        <taxon>Phlebobranchia</taxon>
        <taxon>Cionidae</taxon>
        <taxon>Ciona</taxon>
    </lineage>
</organism>
<dbReference type="GO" id="GO:0006955">
    <property type="term" value="P:immune response"/>
    <property type="evidence" value="ECO:0000318"/>
    <property type="project" value="GO_Central"/>
</dbReference>
<sequence>MTQQQHICDEHHYRYGLYCYVVVEASLSQSEARNGCVTNFGNDATLAIVKDQLTQNFISTKLPNLVHSYWIGLDRVPAGQSMTSPAPSSVRNGVFEYSDGTRVQRHVWQMWLPRSDVDGNSPTGNCASMTYDHVTSEWRWREQDCSARLNYICQYFIMS</sequence>
<evidence type="ECO:0000259" key="1">
    <source>
        <dbReference type="PROSITE" id="PS50041"/>
    </source>
</evidence>
<dbReference type="GO" id="GO:0038187">
    <property type="term" value="F:pattern recognition receptor activity"/>
    <property type="evidence" value="ECO:0000318"/>
    <property type="project" value="GO_Central"/>
</dbReference>
<dbReference type="SUPFAM" id="SSF56436">
    <property type="entry name" value="C-type lectin-like"/>
    <property type="match status" value="1"/>
</dbReference>
<dbReference type="PROSITE" id="PS50041">
    <property type="entry name" value="C_TYPE_LECTIN_2"/>
    <property type="match status" value="1"/>
</dbReference>
<dbReference type="AlphaFoldDB" id="F6XPF5"/>
<dbReference type="InterPro" id="IPR016187">
    <property type="entry name" value="CTDL_fold"/>
</dbReference>
<protein>
    <recommendedName>
        <fullName evidence="1">C-type lectin domain-containing protein</fullName>
    </recommendedName>
</protein>
<dbReference type="InterPro" id="IPR050801">
    <property type="entry name" value="Ca-Dep_Lectins_ImmuneDev"/>
</dbReference>
<dbReference type="GeneTree" id="ENSGT00390000015804"/>
<dbReference type="Gene3D" id="3.10.100.10">
    <property type="entry name" value="Mannose-Binding Protein A, subunit A"/>
    <property type="match status" value="1"/>
</dbReference>
<reference evidence="3" key="1">
    <citation type="journal article" date="2002" name="Science">
        <title>The draft genome of Ciona intestinalis: insights into chordate and vertebrate origins.</title>
        <authorList>
            <person name="Dehal P."/>
            <person name="Satou Y."/>
            <person name="Campbell R.K."/>
            <person name="Chapman J."/>
            <person name="Degnan B."/>
            <person name="De Tomaso A."/>
            <person name="Davidson B."/>
            <person name="Di Gregorio A."/>
            <person name="Gelpke M."/>
            <person name="Goodstein D.M."/>
            <person name="Harafuji N."/>
            <person name="Hastings K.E."/>
            <person name="Ho I."/>
            <person name="Hotta K."/>
            <person name="Huang W."/>
            <person name="Kawashima T."/>
            <person name="Lemaire P."/>
            <person name="Martinez D."/>
            <person name="Meinertzhagen I.A."/>
            <person name="Necula S."/>
            <person name="Nonaka M."/>
            <person name="Putnam N."/>
            <person name="Rash S."/>
            <person name="Saiga H."/>
            <person name="Satake M."/>
            <person name="Terry A."/>
            <person name="Yamada L."/>
            <person name="Wang H.G."/>
            <person name="Awazu S."/>
            <person name="Azumi K."/>
            <person name="Boore J."/>
            <person name="Branno M."/>
            <person name="Chin-Bow S."/>
            <person name="DeSantis R."/>
            <person name="Doyle S."/>
            <person name="Francino P."/>
            <person name="Keys D.N."/>
            <person name="Haga S."/>
            <person name="Hayashi H."/>
            <person name="Hino K."/>
            <person name="Imai K.S."/>
            <person name="Inaba K."/>
            <person name="Kano S."/>
            <person name="Kobayashi K."/>
            <person name="Kobayashi M."/>
            <person name="Lee B.I."/>
            <person name="Makabe K.W."/>
            <person name="Manohar C."/>
            <person name="Matassi G."/>
            <person name="Medina M."/>
            <person name="Mochizuki Y."/>
            <person name="Mount S."/>
            <person name="Morishita T."/>
            <person name="Miura S."/>
            <person name="Nakayama A."/>
            <person name="Nishizaka S."/>
            <person name="Nomoto H."/>
            <person name="Ohta F."/>
            <person name="Oishi K."/>
            <person name="Rigoutsos I."/>
            <person name="Sano M."/>
            <person name="Sasaki A."/>
            <person name="Sasakura Y."/>
            <person name="Shoguchi E."/>
            <person name="Shin-i T."/>
            <person name="Spagnuolo A."/>
            <person name="Stainier D."/>
            <person name="Suzuki M.M."/>
            <person name="Tassy O."/>
            <person name="Takatori N."/>
            <person name="Tokuoka M."/>
            <person name="Yagi K."/>
            <person name="Yoshizaki F."/>
            <person name="Wada S."/>
            <person name="Zhang C."/>
            <person name="Hyatt P.D."/>
            <person name="Larimer F."/>
            <person name="Detter C."/>
            <person name="Doggett N."/>
            <person name="Glavina T."/>
            <person name="Hawkins T."/>
            <person name="Richardson P."/>
            <person name="Lucas S."/>
            <person name="Kohara Y."/>
            <person name="Levine M."/>
            <person name="Satoh N."/>
            <person name="Rokhsar D.S."/>
        </authorList>
    </citation>
    <scope>NUCLEOTIDE SEQUENCE [LARGE SCALE GENOMIC DNA]</scope>
</reference>
<dbReference type="CDD" id="cd00037">
    <property type="entry name" value="CLECT"/>
    <property type="match status" value="1"/>
</dbReference>
<evidence type="ECO:0000313" key="2">
    <source>
        <dbReference type="Ensembl" id="ENSCINP00000005479.3"/>
    </source>
</evidence>